<organism evidence="3 4">
    <name type="scientific">Clostridium kluyveri</name>
    <dbReference type="NCBI Taxonomy" id="1534"/>
    <lineage>
        <taxon>Bacteria</taxon>
        <taxon>Bacillati</taxon>
        <taxon>Bacillota</taxon>
        <taxon>Clostridia</taxon>
        <taxon>Eubacteriales</taxon>
        <taxon>Clostridiaceae</taxon>
        <taxon>Clostridium</taxon>
    </lineage>
</organism>
<evidence type="ECO:0000259" key="2">
    <source>
        <dbReference type="PROSITE" id="PS50983"/>
    </source>
</evidence>
<dbReference type="SUPFAM" id="SSF53807">
    <property type="entry name" value="Helical backbone' metal receptor"/>
    <property type="match status" value="1"/>
</dbReference>
<dbReference type="PANTHER" id="PTHR30535">
    <property type="entry name" value="VITAMIN B12-BINDING PROTEIN"/>
    <property type="match status" value="1"/>
</dbReference>
<reference evidence="3 4" key="1">
    <citation type="submission" date="2016-12" db="EMBL/GenBank/DDBJ databases">
        <title>Complete genome sequence of Clostridium kluyveri JZZ isolated from the pit mud of a Chinese flavor liquor-making factory.</title>
        <authorList>
            <person name="Wang Y."/>
        </authorList>
    </citation>
    <scope>NUCLEOTIDE SEQUENCE [LARGE SCALE GENOMIC DNA]</scope>
    <source>
        <strain evidence="3 4">JZZ</strain>
    </source>
</reference>
<dbReference type="CDD" id="cd01142">
    <property type="entry name" value="TroA_e"/>
    <property type="match status" value="1"/>
</dbReference>
<dbReference type="Pfam" id="PF01497">
    <property type="entry name" value="Peripla_BP_2"/>
    <property type="match status" value="1"/>
</dbReference>
<accession>A0A1L5F8M0</accession>
<dbReference type="InterPro" id="IPR050902">
    <property type="entry name" value="ABC_Transporter_SBP"/>
</dbReference>
<dbReference type="PANTHER" id="PTHR30535:SF34">
    <property type="entry name" value="MOLYBDATE-BINDING PROTEIN MOLA"/>
    <property type="match status" value="1"/>
</dbReference>
<dbReference type="Gene3D" id="3.40.50.1980">
    <property type="entry name" value="Nitrogenase molybdenum iron protein domain"/>
    <property type="match status" value="2"/>
</dbReference>
<evidence type="ECO:0000256" key="1">
    <source>
        <dbReference type="ARBA" id="ARBA00008814"/>
    </source>
</evidence>
<dbReference type="EMBL" id="CP018335">
    <property type="protein sequence ID" value="APM39160.1"/>
    <property type="molecule type" value="Genomic_DNA"/>
</dbReference>
<protein>
    <submittedName>
        <fullName evidence="3">Transporter</fullName>
    </submittedName>
</protein>
<dbReference type="AlphaFoldDB" id="A0A1L5F8M0"/>
<dbReference type="PROSITE" id="PS51257">
    <property type="entry name" value="PROKAR_LIPOPROTEIN"/>
    <property type="match status" value="1"/>
</dbReference>
<feature type="domain" description="Fe/B12 periplasmic-binding" evidence="2">
    <location>
        <begin position="61"/>
        <end position="324"/>
    </location>
</feature>
<dbReference type="PROSITE" id="PS50983">
    <property type="entry name" value="FE_B12_PBP"/>
    <property type="match status" value="1"/>
</dbReference>
<dbReference type="RefSeq" id="WP_073538795.1">
    <property type="nucleotide sequence ID" value="NZ_CP018335.1"/>
</dbReference>
<name>A0A1L5F8M0_CLOKL</name>
<sequence length="355" mass="39861">MKKQSFKLLNIFLIILTLVLWSAGCTNKQSEQTQSESTQSTKRTITDMSGRKVIIPSHVNRIAINGTAMTQLAVMIGGADKIVATLPSIKSNPWYIKIYPKIETVSAPFDKEVNIEELIKSKPDVVVLWSGKEALQKKIEQLNIPVVIISYDTPEELKKSVTLMGNLLGEEETKKASEFCSYYDSNIKRITEKTSSISDNDKLKVYYSADSPLSTDGNNSIVTSWIEIAGGINTAAQNGVTGMSQTVSMENVVQWNPDVIIVRDAPNKDAILKDERFKDINAVKNNKVYINPKGVNVWCARSGDNALQVLWAAKTLYPDMFTDIDMNREVEEFYKTYYDYNVNSEDLEDIMNPKK</sequence>
<comment type="similarity">
    <text evidence="1">Belongs to the bacterial solute-binding protein 8 family.</text>
</comment>
<proteinExistence type="inferred from homology"/>
<dbReference type="Proteomes" id="UP000184604">
    <property type="component" value="Chromosome"/>
</dbReference>
<dbReference type="InterPro" id="IPR002491">
    <property type="entry name" value="ABC_transptr_periplasmic_BD"/>
</dbReference>
<dbReference type="Gene3D" id="1.20.58.2180">
    <property type="match status" value="1"/>
</dbReference>
<evidence type="ECO:0000313" key="3">
    <source>
        <dbReference type="EMBL" id="APM39160.1"/>
    </source>
</evidence>
<evidence type="ECO:0000313" key="4">
    <source>
        <dbReference type="Proteomes" id="UP000184604"/>
    </source>
</evidence>
<gene>
    <name evidence="3" type="ORF">BS101_10590</name>
</gene>